<evidence type="ECO:0000256" key="1">
    <source>
        <dbReference type="SAM" id="MobiDB-lite"/>
    </source>
</evidence>
<proteinExistence type="predicted"/>
<reference evidence="2" key="1">
    <citation type="submission" date="2020-08" db="EMBL/GenBank/DDBJ databases">
        <title>Whole genome shotgun sequence of Actinocatenispora sera NBRC 101916.</title>
        <authorList>
            <person name="Komaki H."/>
            <person name="Tamura T."/>
        </authorList>
    </citation>
    <scope>NUCLEOTIDE SEQUENCE</scope>
    <source>
        <strain evidence="2">NBRC 101916</strain>
    </source>
</reference>
<keyword evidence="3" id="KW-1185">Reference proteome</keyword>
<dbReference type="EMBL" id="AP023354">
    <property type="protein sequence ID" value="BCJ31489.1"/>
    <property type="molecule type" value="Genomic_DNA"/>
</dbReference>
<accession>A0A810L8G0</accession>
<evidence type="ECO:0000313" key="3">
    <source>
        <dbReference type="Proteomes" id="UP000680750"/>
    </source>
</evidence>
<feature type="region of interest" description="Disordered" evidence="1">
    <location>
        <begin position="46"/>
        <end position="65"/>
    </location>
</feature>
<sequence>MRLAIVLLVTLLCIDIAATVVLYSAWRTERRLRRYADATARRYARAAPTTPRRGGDEVSMRTLYR</sequence>
<dbReference type="RefSeq" id="WP_030444220.1">
    <property type="nucleotide sequence ID" value="NZ_AP023354.1"/>
</dbReference>
<dbReference type="AlphaFoldDB" id="A0A810L8G0"/>
<evidence type="ECO:0000313" key="2">
    <source>
        <dbReference type="EMBL" id="BCJ31489.1"/>
    </source>
</evidence>
<dbReference type="KEGG" id="aser:Asera_55970"/>
<protein>
    <submittedName>
        <fullName evidence="2">Uncharacterized protein</fullName>
    </submittedName>
</protein>
<name>A0A810L8G0_9ACTN</name>
<gene>
    <name evidence="2" type="ORF">Asera_55970</name>
</gene>
<dbReference type="Proteomes" id="UP000680750">
    <property type="component" value="Chromosome"/>
</dbReference>
<organism evidence="2 3">
    <name type="scientific">Actinocatenispora sera</name>
    <dbReference type="NCBI Taxonomy" id="390989"/>
    <lineage>
        <taxon>Bacteria</taxon>
        <taxon>Bacillati</taxon>
        <taxon>Actinomycetota</taxon>
        <taxon>Actinomycetes</taxon>
        <taxon>Micromonosporales</taxon>
        <taxon>Micromonosporaceae</taxon>
        <taxon>Actinocatenispora</taxon>
    </lineage>
</organism>